<organism evidence="2 3">
    <name type="scientific">Hyphodiscus hymeniophilus</name>
    <dbReference type="NCBI Taxonomy" id="353542"/>
    <lineage>
        <taxon>Eukaryota</taxon>
        <taxon>Fungi</taxon>
        <taxon>Dikarya</taxon>
        <taxon>Ascomycota</taxon>
        <taxon>Pezizomycotina</taxon>
        <taxon>Leotiomycetes</taxon>
        <taxon>Helotiales</taxon>
        <taxon>Hyphodiscaceae</taxon>
        <taxon>Hyphodiscus</taxon>
    </lineage>
</organism>
<keyword evidence="3" id="KW-1185">Reference proteome</keyword>
<dbReference type="OrthoDB" id="3946741at2759"/>
<gene>
    <name evidence="2" type="ORF">D0Z07_0246</name>
</gene>
<reference evidence="2" key="1">
    <citation type="submission" date="2019-07" db="EMBL/GenBank/DDBJ databases">
        <title>Hyphodiscus hymeniophilus genome sequencing and assembly.</title>
        <authorList>
            <person name="Kramer G."/>
            <person name="Nodwell J."/>
        </authorList>
    </citation>
    <scope>NUCLEOTIDE SEQUENCE</scope>
    <source>
        <strain evidence="2">ATCC 34498</strain>
    </source>
</reference>
<evidence type="ECO:0000256" key="1">
    <source>
        <dbReference type="SAM" id="SignalP"/>
    </source>
</evidence>
<feature type="signal peptide" evidence="1">
    <location>
        <begin position="1"/>
        <end position="20"/>
    </location>
</feature>
<evidence type="ECO:0000313" key="2">
    <source>
        <dbReference type="EMBL" id="KAG0652660.1"/>
    </source>
</evidence>
<protein>
    <submittedName>
        <fullName evidence="2">Uncharacterized protein</fullName>
    </submittedName>
</protein>
<name>A0A9P6VS71_9HELO</name>
<dbReference type="Proteomes" id="UP000785200">
    <property type="component" value="Unassembled WGS sequence"/>
</dbReference>
<keyword evidence="1" id="KW-0732">Signal</keyword>
<comment type="caution">
    <text evidence="2">The sequence shown here is derived from an EMBL/GenBank/DDBJ whole genome shotgun (WGS) entry which is preliminary data.</text>
</comment>
<sequence length="154" mass="16718">MSLCWSNLLLLSLITTHAIAANISLSAELTNFVPACGQQCFESFLYSNFPTSVCTSTPTLACLCSHNSTSGYTVGEGAVQCIISEDSFGGCHGADAKEEVAVNAYTMCNGQHNNCNLDCTEFKAKCYPYCAKPNDDDDFDFSFSKFKSECYNEP</sequence>
<evidence type="ECO:0000313" key="3">
    <source>
        <dbReference type="Proteomes" id="UP000785200"/>
    </source>
</evidence>
<proteinExistence type="predicted"/>
<dbReference type="AlphaFoldDB" id="A0A9P6VS71"/>
<feature type="chain" id="PRO_5040147697" evidence="1">
    <location>
        <begin position="21"/>
        <end position="154"/>
    </location>
</feature>
<accession>A0A9P6VS71</accession>
<dbReference type="EMBL" id="VNKQ01000002">
    <property type="protein sequence ID" value="KAG0652660.1"/>
    <property type="molecule type" value="Genomic_DNA"/>
</dbReference>